<evidence type="ECO:0000313" key="2">
    <source>
        <dbReference type="EMBL" id="GAA4693914.1"/>
    </source>
</evidence>
<dbReference type="Pfam" id="PF03572">
    <property type="entry name" value="Peptidase_S41"/>
    <property type="match status" value="1"/>
</dbReference>
<dbReference type="InterPro" id="IPR029045">
    <property type="entry name" value="ClpP/crotonase-like_dom_sf"/>
</dbReference>
<dbReference type="Proteomes" id="UP001499974">
    <property type="component" value="Unassembled WGS sequence"/>
</dbReference>
<dbReference type="SMART" id="SM00245">
    <property type="entry name" value="TSPc"/>
    <property type="match status" value="1"/>
</dbReference>
<proteinExistence type="predicted"/>
<dbReference type="PANTHER" id="PTHR11261">
    <property type="entry name" value="INTERPHOTORECEPTOR RETINOID-BINDING PROTEIN"/>
    <property type="match status" value="1"/>
</dbReference>
<sequence length="289" mass="30275">MSSADFTARMDISLVQDLVRSHYVFPDIAEQVVAALDDVALDGVPEADAAVLSAALQSVNGDRHLRVRHYPDGVPPDQDEAAVTAWFATTAREQGPGITEVRRLDGNVGLLVVGPVILSPEHVAPAAAAAFTLLTGVRRLVLDLRGCVGGVPESVALLVSHLLGDEPVHLQDLVHRDGTVVTSCTTPSVSPRLPAEVPVDVLTSGRTFSGGEELAYDLQALGRARVVGETTLGGAHPREAFDLTTHLQLHVPIARSVNAVTGTNWEGVGVVPDVACPADEALSRAVGAR</sequence>
<dbReference type="Gene3D" id="3.30.750.44">
    <property type="match status" value="1"/>
</dbReference>
<name>A0ABP8WQP9_9ACTN</name>
<organism evidence="2 3">
    <name type="scientific">Nocardioides conyzicola</name>
    <dbReference type="NCBI Taxonomy" id="1651781"/>
    <lineage>
        <taxon>Bacteria</taxon>
        <taxon>Bacillati</taxon>
        <taxon>Actinomycetota</taxon>
        <taxon>Actinomycetes</taxon>
        <taxon>Propionibacteriales</taxon>
        <taxon>Nocardioidaceae</taxon>
        <taxon>Nocardioides</taxon>
    </lineage>
</organism>
<dbReference type="SUPFAM" id="SSF52096">
    <property type="entry name" value="ClpP/crotonase"/>
    <property type="match status" value="1"/>
</dbReference>
<dbReference type="PANTHER" id="PTHR11261:SF3">
    <property type="entry name" value="RETINOL-BINDING PROTEIN 3"/>
    <property type="match status" value="1"/>
</dbReference>
<reference evidence="3" key="1">
    <citation type="journal article" date="2019" name="Int. J. Syst. Evol. Microbiol.">
        <title>The Global Catalogue of Microorganisms (GCM) 10K type strain sequencing project: providing services to taxonomists for standard genome sequencing and annotation.</title>
        <authorList>
            <consortium name="The Broad Institute Genomics Platform"/>
            <consortium name="The Broad Institute Genome Sequencing Center for Infectious Disease"/>
            <person name="Wu L."/>
            <person name="Ma J."/>
        </authorList>
    </citation>
    <scope>NUCLEOTIDE SEQUENCE [LARGE SCALE GENOMIC DNA]</scope>
    <source>
        <strain evidence="3">JCM 18531</strain>
    </source>
</reference>
<evidence type="ECO:0000313" key="3">
    <source>
        <dbReference type="Proteomes" id="UP001499974"/>
    </source>
</evidence>
<feature type="domain" description="Tail specific protease" evidence="1">
    <location>
        <begin position="75"/>
        <end position="277"/>
    </location>
</feature>
<dbReference type="CDD" id="cd07563">
    <property type="entry name" value="Peptidase_S41_IRBP"/>
    <property type="match status" value="1"/>
</dbReference>
<dbReference type="Gene3D" id="3.90.226.10">
    <property type="entry name" value="2-enoyl-CoA Hydratase, Chain A, domain 1"/>
    <property type="match status" value="1"/>
</dbReference>
<comment type="caution">
    <text evidence="2">The sequence shown here is derived from an EMBL/GenBank/DDBJ whole genome shotgun (WGS) entry which is preliminary data.</text>
</comment>
<evidence type="ECO:0000259" key="1">
    <source>
        <dbReference type="SMART" id="SM00245"/>
    </source>
</evidence>
<dbReference type="Pfam" id="PF11918">
    <property type="entry name" value="Peptidase_S41_N"/>
    <property type="match status" value="1"/>
</dbReference>
<dbReference type="InterPro" id="IPR005151">
    <property type="entry name" value="Tail-specific_protease"/>
</dbReference>
<keyword evidence="3" id="KW-1185">Reference proteome</keyword>
<protein>
    <submittedName>
        <fullName evidence="2">S41 family peptidase</fullName>
    </submittedName>
</protein>
<dbReference type="EMBL" id="BAABKM010000002">
    <property type="protein sequence ID" value="GAA4693914.1"/>
    <property type="molecule type" value="Genomic_DNA"/>
</dbReference>
<gene>
    <name evidence="2" type="ORF">GCM10023349_06210</name>
</gene>
<accession>A0ABP8WQP9</accession>